<keyword evidence="4" id="KW-1185">Reference proteome</keyword>
<evidence type="ECO:0000256" key="1">
    <source>
        <dbReference type="SAM" id="MobiDB-lite"/>
    </source>
</evidence>
<proteinExistence type="predicted"/>
<feature type="signal peptide" evidence="2">
    <location>
        <begin position="1"/>
        <end position="26"/>
    </location>
</feature>
<dbReference type="Proteomes" id="UP000314294">
    <property type="component" value="Unassembled WGS sequence"/>
</dbReference>
<evidence type="ECO:0000313" key="4">
    <source>
        <dbReference type="Proteomes" id="UP000314294"/>
    </source>
</evidence>
<dbReference type="OrthoDB" id="10676473at2759"/>
<evidence type="ECO:0000256" key="2">
    <source>
        <dbReference type="SAM" id="SignalP"/>
    </source>
</evidence>
<protein>
    <submittedName>
        <fullName evidence="3">Uncharacterized protein</fullName>
    </submittedName>
</protein>
<feature type="chain" id="PRO_5021312312" evidence="2">
    <location>
        <begin position="27"/>
        <end position="151"/>
    </location>
</feature>
<organism evidence="3 4">
    <name type="scientific">Liparis tanakae</name>
    <name type="common">Tanaka's snailfish</name>
    <dbReference type="NCBI Taxonomy" id="230148"/>
    <lineage>
        <taxon>Eukaryota</taxon>
        <taxon>Metazoa</taxon>
        <taxon>Chordata</taxon>
        <taxon>Craniata</taxon>
        <taxon>Vertebrata</taxon>
        <taxon>Euteleostomi</taxon>
        <taxon>Actinopterygii</taxon>
        <taxon>Neopterygii</taxon>
        <taxon>Teleostei</taxon>
        <taxon>Neoteleostei</taxon>
        <taxon>Acanthomorphata</taxon>
        <taxon>Eupercaria</taxon>
        <taxon>Perciformes</taxon>
        <taxon>Cottioidei</taxon>
        <taxon>Cottales</taxon>
        <taxon>Liparidae</taxon>
        <taxon>Liparis</taxon>
    </lineage>
</organism>
<dbReference type="EMBL" id="SRLO01000876">
    <property type="protein sequence ID" value="TNN44939.1"/>
    <property type="molecule type" value="Genomic_DNA"/>
</dbReference>
<accession>A0A4Z2FUT9</accession>
<name>A0A4Z2FUT9_9TELE</name>
<reference evidence="3 4" key="1">
    <citation type="submission" date="2019-03" db="EMBL/GenBank/DDBJ databases">
        <title>First draft genome of Liparis tanakae, snailfish: a comprehensive survey of snailfish specific genes.</title>
        <authorList>
            <person name="Kim W."/>
            <person name="Song I."/>
            <person name="Jeong J.-H."/>
            <person name="Kim D."/>
            <person name="Kim S."/>
            <person name="Ryu S."/>
            <person name="Song J.Y."/>
            <person name="Lee S.K."/>
        </authorList>
    </citation>
    <scope>NUCLEOTIDE SEQUENCE [LARGE SCALE GENOMIC DNA]</scope>
    <source>
        <tissue evidence="3">Muscle</tissue>
    </source>
</reference>
<keyword evidence="2" id="KW-0732">Signal</keyword>
<sequence>MNWTALSFTSFLTLLYVQTGSQGGNGQEIFLNCSKKLSMASSSLSLPACASRESTPTPARADPHPGPSRPPPRPEQTPTQARADPHQTPTLLHGDVRGAGVGGLQQLLVALRRLVEQLHQQRARLLVLAAPDGGQLVQLLLHQPGVVQRVF</sequence>
<evidence type="ECO:0000313" key="3">
    <source>
        <dbReference type="EMBL" id="TNN44939.1"/>
    </source>
</evidence>
<gene>
    <name evidence="3" type="ORF">EYF80_044874</name>
</gene>
<feature type="compositionally biased region" description="Pro residues" evidence="1">
    <location>
        <begin position="64"/>
        <end position="75"/>
    </location>
</feature>
<comment type="caution">
    <text evidence="3">The sequence shown here is derived from an EMBL/GenBank/DDBJ whole genome shotgun (WGS) entry which is preliminary data.</text>
</comment>
<dbReference type="AlphaFoldDB" id="A0A4Z2FUT9"/>
<feature type="region of interest" description="Disordered" evidence="1">
    <location>
        <begin position="44"/>
        <end position="93"/>
    </location>
</feature>